<keyword evidence="9" id="KW-0560">Oxidoreductase</keyword>
<keyword evidence="7" id="KW-0256">Endoplasmic reticulum</keyword>
<evidence type="ECO:0000256" key="11">
    <source>
        <dbReference type="ARBA" id="ARBA00023136"/>
    </source>
</evidence>
<comment type="caution">
    <text evidence="12">The sequence shown here is derived from an EMBL/GenBank/DDBJ whole genome shotgun (WGS) entry which is preliminary data.</text>
</comment>
<evidence type="ECO:0000256" key="9">
    <source>
        <dbReference type="ARBA" id="ARBA00023002"/>
    </source>
</evidence>
<name>A0A8J2JY70_9HEXA</name>
<accession>A0A8J2JY70</accession>
<evidence type="ECO:0000256" key="5">
    <source>
        <dbReference type="ARBA" id="ARBA00022617"/>
    </source>
</evidence>
<dbReference type="OrthoDB" id="1470350at2759"/>
<dbReference type="AlphaFoldDB" id="A0A8J2JY70"/>
<dbReference type="InterPro" id="IPR001128">
    <property type="entry name" value="Cyt_P450"/>
</dbReference>
<evidence type="ECO:0000256" key="4">
    <source>
        <dbReference type="ARBA" id="ARBA00010617"/>
    </source>
</evidence>
<keyword evidence="8" id="KW-0492">Microsome</keyword>
<evidence type="ECO:0000256" key="8">
    <source>
        <dbReference type="ARBA" id="ARBA00022848"/>
    </source>
</evidence>
<organism evidence="12 13">
    <name type="scientific">Allacma fusca</name>
    <dbReference type="NCBI Taxonomy" id="39272"/>
    <lineage>
        <taxon>Eukaryota</taxon>
        <taxon>Metazoa</taxon>
        <taxon>Ecdysozoa</taxon>
        <taxon>Arthropoda</taxon>
        <taxon>Hexapoda</taxon>
        <taxon>Collembola</taxon>
        <taxon>Symphypleona</taxon>
        <taxon>Sminthuridae</taxon>
        <taxon>Allacma</taxon>
    </lineage>
</organism>
<evidence type="ECO:0000256" key="1">
    <source>
        <dbReference type="ARBA" id="ARBA00001971"/>
    </source>
</evidence>
<keyword evidence="6" id="KW-0479">Metal-binding</keyword>
<sequence>IPGAKGHPFFGHALLLINPEDALQKLIDWKKKHGSRLKVILGYFAYNFFLTDPKDIEKVVNSHALIEKGISYNFLLPWLGNGLLIQGGEKWNKRRRILTPAFHFKILESFQRVFDEQSVVLVQVMKEKLEVMEAIEIHSLFSLCALDIISETAMGRKLNCQRESTPYVEAVLSQSQ</sequence>
<dbReference type="EMBL" id="CAJVCH010173363">
    <property type="protein sequence ID" value="CAG7729105.1"/>
    <property type="molecule type" value="Genomic_DNA"/>
</dbReference>
<evidence type="ECO:0000256" key="3">
    <source>
        <dbReference type="ARBA" id="ARBA00004586"/>
    </source>
</evidence>
<dbReference type="PANTHER" id="PTHR24291:SF189">
    <property type="entry name" value="CYTOCHROME P450 4C3-RELATED"/>
    <property type="match status" value="1"/>
</dbReference>
<evidence type="ECO:0000313" key="12">
    <source>
        <dbReference type="EMBL" id="CAG7729105.1"/>
    </source>
</evidence>
<evidence type="ECO:0000313" key="13">
    <source>
        <dbReference type="Proteomes" id="UP000708208"/>
    </source>
</evidence>
<keyword evidence="10" id="KW-0408">Iron</keyword>
<proteinExistence type="inferred from homology"/>
<keyword evidence="11" id="KW-0472">Membrane</keyword>
<protein>
    <recommendedName>
        <fullName evidence="14">Cytochrome P450</fullName>
    </recommendedName>
</protein>
<feature type="non-terminal residue" evidence="12">
    <location>
        <position position="176"/>
    </location>
</feature>
<keyword evidence="5" id="KW-0349">Heme</keyword>
<gene>
    <name evidence="12" type="ORF">AFUS01_LOCUS17842</name>
</gene>
<dbReference type="GO" id="GO:0005789">
    <property type="term" value="C:endoplasmic reticulum membrane"/>
    <property type="evidence" value="ECO:0007669"/>
    <property type="project" value="UniProtKB-SubCell"/>
</dbReference>
<evidence type="ECO:0008006" key="14">
    <source>
        <dbReference type="Google" id="ProtNLM"/>
    </source>
</evidence>
<evidence type="ECO:0000256" key="10">
    <source>
        <dbReference type="ARBA" id="ARBA00023004"/>
    </source>
</evidence>
<comment type="similarity">
    <text evidence="4">Belongs to the cytochrome P450 family.</text>
</comment>
<comment type="subcellular location">
    <subcellularLocation>
        <location evidence="3">Endoplasmic reticulum membrane</location>
    </subcellularLocation>
    <subcellularLocation>
        <location evidence="2">Microsome membrane</location>
    </subcellularLocation>
</comment>
<dbReference type="InterPro" id="IPR050196">
    <property type="entry name" value="Cytochrome_P450_Monoox"/>
</dbReference>
<dbReference type="GO" id="GO:0020037">
    <property type="term" value="F:heme binding"/>
    <property type="evidence" value="ECO:0007669"/>
    <property type="project" value="InterPro"/>
</dbReference>
<keyword evidence="13" id="KW-1185">Reference proteome</keyword>
<dbReference type="GO" id="GO:0004497">
    <property type="term" value="F:monooxygenase activity"/>
    <property type="evidence" value="ECO:0007669"/>
    <property type="project" value="InterPro"/>
</dbReference>
<dbReference type="PANTHER" id="PTHR24291">
    <property type="entry name" value="CYTOCHROME P450 FAMILY 4"/>
    <property type="match status" value="1"/>
</dbReference>
<evidence type="ECO:0000256" key="6">
    <source>
        <dbReference type="ARBA" id="ARBA00022723"/>
    </source>
</evidence>
<dbReference type="GO" id="GO:0016705">
    <property type="term" value="F:oxidoreductase activity, acting on paired donors, with incorporation or reduction of molecular oxygen"/>
    <property type="evidence" value="ECO:0007669"/>
    <property type="project" value="InterPro"/>
</dbReference>
<dbReference type="GO" id="GO:0005506">
    <property type="term" value="F:iron ion binding"/>
    <property type="evidence" value="ECO:0007669"/>
    <property type="project" value="InterPro"/>
</dbReference>
<comment type="cofactor">
    <cofactor evidence="1">
        <name>heme</name>
        <dbReference type="ChEBI" id="CHEBI:30413"/>
    </cofactor>
</comment>
<feature type="non-terminal residue" evidence="12">
    <location>
        <position position="1"/>
    </location>
</feature>
<evidence type="ECO:0000256" key="7">
    <source>
        <dbReference type="ARBA" id="ARBA00022824"/>
    </source>
</evidence>
<reference evidence="12" key="1">
    <citation type="submission" date="2021-06" db="EMBL/GenBank/DDBJ databases">
        <authorList>
            <person name="Hodson N. C."/>
            <person name="Mongue J. A."/>
            <person name="Jaron S. K."/>
        </authorList>
    </citation>
    <scope>NUCLEOTIDE SEQUENCE</scope>
</reference>
<dbReference type="Pfam" id="PF00067">
    <property type="entry name" value="p450"/>
    <property type="match status" value="1"/>
</dbReference>
<evidence type="ECO:0000256" key="2">
    <source>
        <dbReference type="ARBA" id="ARBA00004524"/>
    </source>
</evidence>
<dbReference type="Proteomes" id="UP000708208">
    <property type="component" value="Unassembled WGS sequence"/>
</dbReference>